<dbReference type="OrthoDB" id="5427350at2759"/>
<dbReference type="PANTHER" id="PTHR36681:SF3">
    <property type="entry name" value="NUCLEAR GTPASE, GERMINAL CENTER-ASSOCIATED, TANDEM DUPLICATE 3"/>
    <property type="match status" value="1"/>
</dbReference>
<evidence type="ECO:0000313" key="4">
    <source>
        <dbReference type="EMBL" id="KAF2767522.1"/>
    </source>
</evidence>
<dbReference type="Pfam" id="PF00350">
    <property type="entry name" value="Dynamin_N"/>
    <property type="match status" value="1"/>
</dbReference>
<dbReference type="InterPro" id="IPR045063">
    <property type="entry name" value="Dynamin_N"/>
</dbReference>
<evidence type="ECO:0000256" key="2">
    <source>
        <dbReference type="SAM" id="MobiDB-lite"/>
    </source>
</evidence>
<sequence length="682" mass="77051">MKRTIDEVEKKAVAPGGGEDGDDGRLDYDVPPYQAAKSEELPASPVYSLDFTKLSKLIQDEVDLLLGPINNTEYRSPVVEGLIEEVKKRSKGSFPEKICIALIGEMAAGKSSVINSILSTGMIARQGDGGGSCTWVTQEFCYTLPKQTSPFAAEIHFYEEEGRHAIIAQLLADYYHASARDDDDAEPKDSDHMAEKYSIMKTSVDDGVQPIWLRPFVSYIKFGLKHPLLQHGITLLDVPGLTDSNKVRVTNALSTLRRCTHGIVVTGISRASDESFLRSHCTKGFWERGLGRSMLVLTHADEIDDHTEVRLNRKEKQEMDGLQAEEGNLEQEVKSISKSISIHKAPKKYEFMGKRELVSGKIRSVQARMEGMRIAARSRSIEIALQKAYVDLVSNPYPLRVFCVGNKAYKKHQAGYSTTDIDAPTLSVKATNFPQLREHLYLIPAEGTMNVTKNLVETQLPALLNCFDLFICKTHMARKGEIEALVMKPLEILDRLIHGIFEGMHRDAKRYIMDPYKDKEWDWTREAKDLCQGWAIEYNTGTHLAFLKNNGYQNFLVKAMAKVYARAAEMKGKKGTPKQRIVFFEKEVTKLSGVHAKVHDSINKQFQMVFKRHGDKLTAALKEYFRDIVKKFDMLCSDKEAEHPGEVELRREKLRKNLVLAREKMTKEIEPLIKRCLGSSAE</sequence>
<dbReference type="PANTHER" id="PTHR36681">
    <property type="entry name" value="NUCLEAR GTPASE, GERMINAL CENTER-ASSOCIATED, TANDEM DUPLICATE 3"/>
    <property type="match status" value="1"/>
</dbReference>
<evidence type="ECO:0000259" key="3">
    <source>
        <dbReference type="Pfam" id="PF00350"/>
    </source>
</evidence>
<accession>A0A6G1L4K8</accession>
<reference evidence="4" key="1">
    <citation type="journal article" date="2020" name="Stud. Mycol.">
        <title>101 Dothideomycetes genomes: a test case for predicting lifestyles and emergence of pathogens.</title>
        <authorList>
            <person name="Haridas S."/>
            <person name="Albert R."/>
            <person name="Binder M."/>
            <person name="Bloem J."/>
            <person name="Labutti K."/>
            <person name="Salamov A."/>
            <person name="Andreopoulos B."/>
            <person name="Baker S."/>
            <person name="Barry K."/>
            <person name="Bills G."/>
            <person name="Bluhm B."/>
            <person name="Cannon C."/>
            <person name="Castanera R."/>
            <person name="Culley D."/>
            <person name="Daum C."/>
            <person name="Ezra D."/>
            <person name="Gonzalez J."/>
            <person name="Henrissat B."/>
            <person name="Kuo A."/>
            <person name="Liang C."/>
            <person name="Lipzen A."/>
            <person name="Lutzoni F."/>
            <person name="Magnuson J."/>
            <person name="Mondo S."/>
            <person name="Nolan M."/>
            <person name="Ohm R."/>
            <person name="Pangilinan J."/>
            <person name="Park H.-J."/>
            <person name="Ramirez L."/>
            <person name="Alfaro M."/>
            <person name="Sun H."/>
            <person name="Tritt A."/>
            <person name="Yoshinaga Y."/>
            <person name="Zwiers L.-H."/>
            <person name="Turgeon B."/>
            <person name="Goodwin S."/>
            <person name="Spatafora J."/>
            <person name="Crous P."/>
            <person name="Grigoriev I."/>
        </authorList>
    </citation>
    <scope>NUCLEOTIDE SEQUENCE</scope>
    <source>
        <strain evidence="4">CBS 116005</strain>
    </source>
</reference>
<protein>
    <recommendedName>
        <fullName evidence="3">Dynamin N-terminal domain-containing protein</fullName>
    </recommendedName>
</protein>
<dbReference type="AlphaFoldDB" id="A0A6G1L4K8"/>
<evidence type="ECO:0000256" key="1">
    <source>
        <dbReference type="SAM" id="Coils"/>
    </source>
</evidence>
<name>A0A6G1L4K8_9PEZI</name>
<dbReference type="InterPro" id="IPR027417">
    <property type="entry name" value="P-loop_NTPase"/>
</dbReference>
<proteinExistence type="predicted"/>
<feature type="compositionally biased region" description="Basic and acidic residues" evidence="2">
    <location>
        <begin position="1"/>
        <end position="12"/>
    </location>
</feature>
<evidence type="ECO:0000313" key="5">
    <source>
        <dbReference type="Proteomes" id="UP000799436"/>
    </source>
</evidence>
<feature type="coiled-coil region" evidence="1">
    <location>
        <begin position="312"/>
        <end position="339"/>
    </location>
</feature>
<organism evidence="4 5">
    <name type="scientific">Teratosphaeria nubilosa</name>
    <dbReference type="NCBI Taxonomy" id="161662"/>
    <lineage>
        <taxon>Eukaryota</taxon>
        <taxon>Fungi</taxon>
        <taxon>Dikarya</taxon>
        <taxon>Ascomycota</taxon>
        <taxon>Pezizomycotina</taxon>
        <taxon>Dothideomycetes</taxon>
        <taxon>Dothideomycetidae</taxon>
        <taxon>Mycosphaerellales</taxon>
        <taxon>Teratosphaeriaceae</taxon>
        <taxon>Teratosphaeria</taxon>
    </lineage>
</organism>
<dbReference type="Gene3D" id="3.40.50.300">
    <property type="entry name" value="P-loop containing nucleotide triphosphate hydrolases"/>
    <property type="match status" value="1"/>
</dbReference>
<dbReference type="SUPFAM" id="SSF52540">
    <property type="entry name" value="P-loop containing nucleoside triphosphate hydrolases"/>
    <property type="match status" value="1"/>
</dbReference>
<dbReference type="Proteomes" id="UP000799436">
    <property type="component" value="Unassembled WGS sequence"/>
</dbReference>
<keyword evidence="1" id="KW-0175">Coiled coil</keyword>
<gene>
    <name evidence="4" type="ORF">EJ03DRAFT_383985</name>
</gene>
<feature type="region of interest" description="Disordered" evidence="2">
    <location>
        <begin position="1"/>
        <end position="28"/>
    </location>
</feature>
<feature type="domain" description="Dynamin N-terminal" evidence="3">
    <location>
        <begin position="100"/>
        <end position="270"/>
    </location>
</feature>
<keyword evidence="5" id="KW-1185">Reference proteome</keyword>
<dbReference type="EMBL" id="ML995855">
    <property type="protein sequence ID" value="KAF2767522.1"/>
    <property type="molecule type" value="Genomic_DNA"/>
</dbReference>